<evidence type="ECO:0000313" key="3">
    <source>
        <dbReference type="Proteomes" id="UP000436181"/>
    </source>
</evidence>
<comment type="caution">
    <text evidence="2">The sequence shown here is derived from an EMBL/GenBank/DDBJ whole genome shotgun (WGS) entry which is preliminary data.</text>
</comment>
<evidence type="ECO:0000259" key="1">
    <source>
        <dbReference type="Pfam" id="PF12697"/>
    </source>
</evidence>
<sequence>MNPSITGKLLSLNTRRLIHNPHNTRISILRITLVSLLSVLGRRTQRSSQLSLRILRERTFRRIRHVNPFSESEIWLDKSIVSILSQTRVGRSARQLSKRFVRRLRNHKPDLPGLPDVDRVHHIESRDGIKLKVNDLGPEDASTVMLFAHGFTLTSNSWFFQAKYLRTEHPDVRLLLPDLRGHGDSSVLINSGGGRPEPAQLGVAETSKDLLEILDHLVTADKNLVLVGHSMGVMTVLGALRLMQPQLRSRVTGVILINGAIDRFASDGITQILDSPPVRVLRKIGKTLPAPAHLAKDGMEWIIKPVIAGFVYHGALEEGDSDKFDIVDFHADEIDSTSMGTILGYLDDLATHDETAAAPLLAGIPGVVMVGACDDVTPAEQTRKIGALWPGAEVVEFPDSGHMLPVECPEAVNEAIGRVLAQSS</sequence>
<dbReference type="PANTHER" id="PTHR43798">
    <property type="entry name" value="MONOACYLGLYCEROL LIPASE"/>
    <property type="match status" value="1"/>
</dbReference>
<dbReference type="InterPro" id="IPR000073">
    <property type="entry name" value="AB_hydrolase_1"/>
</dbReference>
<dbReference type="Pfam" id="PF12697">
    <property type="entry name" value="Abhydrolase_6"/>
    <property type="match status" value="1"/>
</dbReference>
<dbReference type="PRINTS" id="PR00412">
    <property type="entry name" value="EPOXHYDRLASE"/>
</dbReference>
<dbReference type="SUPFAM" id="SSF53474">
    <property type="entry name" value="alpha/beta-Hydrolases"/>
    <property type="match status" value="1"/>
</dbReference>
<feature type="domain" description="AB hydrolase-1" evidence="1">
    <location>
        <begin position="146"/>
        <end position="415"/>
    </location>
</feature>
<evidence type="ECO:0000313" key="2">
    <source>
        <dbReference type="EMBL" id="KAB3520880.1"/>
    </source>
</evidence>
<dbReference type="InterPro" id="IPR029058">
    <property type="entry name" value="AB_hydrolase_fold"/>
</dbReference>
<gene>
    <name evidence="2" type="ORF">F8377_06480</name>
</gene>
<dbReference type="PANTHER" id="PTHR43798:SF33">
    <property type="entry name" value="HYDROLASE, PUTATIVE (AFU_ORTHOLOGUE AFUA_2G14860)-RELATED"/>
    <property type="match status" value="1"/>
</dbReference>
<accession>A0ABQ6VD94</accession>
<protein>
    <submittedName>
        <fullName evidence="2">Alpha/beta hydrolase</fullName>
    </submittedName>
</protein>
<dbReference type="Proteomes" id="UP000436181">
    <property type="component" value="Unassembled WGS sequence"/>
</dbReference>
<dbReference type="EMBL" id="WBZJ01000002">
    <property type="protein sequence ID" value="KAB3520880.1"/>
    <property type="molecule type" value="Genomic_DNA"/>
</dbReference>
<dbReference type="GO" id="GO:0016787">
    <property type="term" value="F:hydrolase activity"/>
    <property type="evidence" value="ECO:0007669"/>
    <property type="project" value="UniProtKB-KW"/>
</dbReference>
<dbReference type="Gene3D" id="3.40.50.1820">
    <property type="entry name" value="alpha/beta hydrolase"/>
    <property type="match status" value="1"/>
</dbReference>
<reference evidence="2 3" key="1">
    <citation type="submission" date="2019-10" db="EMBL/GenBank/DDBJ databases">
        <title>Corynebacterium sp novel species isolated from the respiratory tract of Marmot.</title>
        <authorList>
            <person name="Zhang G."/>
        </authorList>
    </citation>
    <scope>NUCLEOTIDE SEQUENCE [LARGE SCALE GENOMIC DNA]</scope>
    <source>
        <strain evidence="2 3">336</strain>
    </source>
</reference>
<name>A0ABQ6VD94_9CORY</name>
<proteinExistence type="predicted"/>
<keyword evidence="3" id="KW-1185">Reference proteome</keyword>
<keyword evidence="2" id="KW-0378">Hydrolase</keyword>
<dbReference type="InterPro" id="IPR000639">
    <property type="entry name" value="Epox_hydrolase-like"/>
</dbReference>
<organism evidence="2 3">
    <name type="scientific">Corynebacterium zhongnanshanii</name>
    <dbReference type="NCBI Taxonomy" id="2768834"/>
    <lineage>
        <taxon>Bacteria</taxon>
        <taxon>Bacillati</taxon>
        <taxon>Actinomycetota</taxon>
        <taxon>Actinomycetes</taxon>
        <taxon>Mycobacteriales</taxon>
        <taxon>Corynebacteriaceae</taxon>
        <taxon>Corynebacterium</taxon>
    </lineage>
</organism>
<dbReference type="InterPro" id="IPR050266">
    <property type="entry name" value="AB_hydrolase_sf"/>
</dbReference>